<feature type="compositionally biased region" description="Acidic residues" evidence="1">
    <location>
        <begin position="14"/>
        <end position="45"/>
    </location>
</feature>
<dbReference type="Proteomes" id="UP000266841">
    <property type="component" value="Unassembled WGS sequence"/>
</dbReference>
<evidence type="ECO:0000313" key="3">
    <source>
        <dbReference type="Proteomes" id="UP000266841"/>
    </source>
</evidence>
<proteinExistence type="predicted"/>
<feature type="non-terminal residue" evidence="2">
    <location>
        <position position="120"/>
    </location>
</feature>
<gene>
    <name evidence="2" type="ORF">THAOC_14978</name>
</gene>
<evidence type="ECO:0000313" key="2">
    <source>
        <dbReference type="EMBL" id="EJK64303.1"/>
    </source>
</evidence>
<dbReference type="EMBL" id="AGNL01017414">
    <property type="protein sequence ID" value="EJK64303.1"/>
    <property type="molecule type" value="Genomic_DNA"/>
</dbReference>
<feature type="region of interest" description="Disordered" evidence="1">
    <location>
        <begin position="1"/>
        <end position="120"/>
    </location>
</feature>
<dbReference type="AlphaFoldDB" id="K0SDY2"/>
<reference evidence="2 3" key="1">
    <citation type="journal article" date="2012" name="Genome Biol.">
        <title>Genome and low-iron response of an oceanic diatom adapted to chronic iron limitation.</title>
        <authorList>
            <person name="Lommer M."/>
            <person name="Specht M."/>
            <person name="Roy A.S."/>
            <person name="Kraemer L."/>
            <person name="Andreson R."/>
            <person name="Gutowska M.A."/>
            <person name="Wolf J."/>
            <person name="Bergner S.V."/>
            <person name="Schilhabel M.B."/>
            <person name="Klostermeier U.C."/>
            <person name="Beiko R.G."/>
            <person name="Rosenstiel P."/>
            <person name="Hippler M."/>
            <person name="Laroche J."/>
        </authorList>
    </citation>
    <scope>NUCLEOTIDE SEQUENCE [LARGE SCALE GENOMIC DNA]</scope>
    <source>
        <strain evidence="2 3">CCMP1005</strain>
    </source>
</reference>
<feature type="compositionally biased region" description="Basic and acidic residues" evidence="1">
    <location>
        <begin position="46"/>
        <end position="62"/>
    </location>
</feature>
<organism evidence="2 3">
    <name type="scientific">Thalassiosira oceanica</name>
    <name type="common">Marine diatom</name>
    <dbReference type="NCBI Taxonomy" id="159749"/>
    <lineage>
        <taxon>Eukaryota</taxon>
        <taxon>Sar</taxon>
        <taxon>Stramenopiles</taxon>
        <taxon>Ochrophyta</taxon>
        <taxon>Bacillariophyta</taxon>
        <taxon>Coscinodiscophyceae</taxon>
        <taxon>Thalassiosirophycidae</taxon>
        <taxon>Thalassiosirales</taxon>
        <taxon>Thalassiosiraceae</taxon>
        <taxon>Thalassiosira</taxon>
    </lineage>
</organism>
<name>K0SDY2_THAOC</name>
<feature type="compositionally biased region" description="Basic and acidic residues" evidence="1">
    <location>
        <begin position="95"/>
        <end position="105"/>
    </location>
</feature>
<sequence length="120" mass="13364">MEDKRRRATGSELSDGDNNEEDDADNGDADSEVEDDEGDAPDDLADGEHKDATEKAGVDPRSSRPNSRRATRPTGRPYWNSPSIVEGRRSTRLPELVHEDLERGNAPDPWRAHPSTSNRR</sequence>
<accession>K0SDY2</accession>
<evidence type="ECO:0000256" key="1">
    <source>
        <dbReference type="SAM" id="MobiDB-lite"/>
    </source>
</evidence>
<comment type="caution">
    <text evidence="2">The sequence shown here is derived from an EMBL/GenBank/DDBJ whole genome shotgun (WGS) entry which is preliminary data.</text>
</comment>
<protein>
    <submittedName>
        <fullName evidence="2">Uncharacterized protein</fullName>
    </submittedName>
</protein>
<keyword evidence="3" id="KW-1185">Reference proteome</keyword>